<evidence type="ECO:0000313" key="7">
    <source>
        <dbReference type="EMBL" id="KKL66205.1"/>
    </source>
</evidence>
<sequence>IKRRNLFIRTALIFAGCYGAYSLGANNVANVTGVYVGAGLLSPFYAALLGSLSIAAGVLTYSRNVMETVGKKIVDLDGFSAFISEFSAAITVHLFTQVGIPVSTSQAIVGGVAGVGFIKGSKTVKKRTLIEIAIGWVSTPLSTGVLAYLIMKIYLATFGMGT</sequence>
<evidence type="ECO:0000256" key="3">
    <source>
        <dbReference type="ARBA" id="ARBA00022692"/>
    </source>
</evidence>
<evidence type="ECO:0000256" key="6">
    <source>
        <dbReference type="SAM" id="Phobius"/>
    </source>
</evidence>
<feature type="transmembrane region" description="Helical" evidence="6">
    <location>
        <begin position="130"/>
        <end position="151"/>
    </location>
</feature>
<dbReference type="GO" id="GO:0035435">
    <property type="term" value="P:phosphate ion transmembrane transport"/>
    <property type="evidence" value="ECO:0007669"/>
    <property type="project" value="TreeGrafter"/>
</dbReference>
<dbReference type="GO" id="GO:0005315">
    <property type="term" value="F:phosphate transmembrane transporter activity"/>
    <property type="evidence" value="ECO:0007669"/>
    <property type="project" value="InterPro"/>
</dbReference>
<evidence type="ECO:0000256" key="1">
    <source>
        <dbReference type="ARBA" id="ARBA00004141"/>
    </source>
</evidence>
<reference evidence="7" key="1">
    <citation type="journal article" date="2015" name="Nature">
        <title>Complex archaea that bridge the gap between prokaryotes and eukaryotes.</title>
        <authorList>
            <person name="Spang A."/>
            <person name="Saw J.H."/>
            <person name="Jorgensen S.L."/>
            <person name="Zaremba-Niedzwiedzka K."/>
            <person name="Martijn J."/>
            <person name="Lind A.E."/>
            <person name="van Eijk R."/>
            <person name="Schleper C."/>
            <person name="Guy L."/>
            <person name="Ettema T.J."/>
        </authorList>
    </citation>
    <scope>NUCLEOTIDE SEQUENCE</scope>
</reference>
<evidence type="ECO:0008006" key="8">
    <source>
        <dbReference type="Google" id="ProtNLM"/>
    </source>
</evidence>
<dbReference type="EMBL" id="LAZR01027282">
    <property type="protein sequence ID" value="KKL66205.1"/>
    <property type="molecule type" value="Genomic_DNA"/>
</dbReference>
<feature type="transmembrane region" description="Helical" evidence="6">
    <location>
        <begin position="44"/>
        <end position="61"/>
    </location>
</feature>
<evidence type="ECO:0000256" key="5">
    <source>
        <dbReference type="ARBA" id="ARBA00023136"/>
    </source>
</evidence>
<keyword evidence="3 6" id="KW-0812">Transmembrane</keyword>
<protein>
    <recommendedName>
        <fullName evidence="8">Inorganic phosphate transporter</fullName>
    </recommendedName>
</protein>
<keyword evidence="2" id="KW-0813">Transport</keyword>
<dbReference type="Pfam" id="PF01384">
    <property type="entry name" value="PHO4"/>
    <property type="match status" value="1"/>
</dbReference>
<dbReference type="PANTHER" id="PTHR11101:SF80">
    <property type="entry name" value="PHOSPHATE TRANSPORTER"/>
    <property type="match status" value="1"/>
</dbReference>
<keyword evidence="5 6" id="KW-0472">Membrane</keyword>
<feature type="transmembrane region" description="Helical" evidence="6">
    <location>
        <begin position="7"/>
        <end position="24"/>
    </location>
</feature>
<organism evidence="7">
    <name type="scientific">marine sediment metagenome</name>
    <dbReference type="NCBI Taxonomy" id="412755"/>
    <lineage>
        <taxon>unclassified sequences</taxon>
        <taxon>metagenomes</taxon>
        <taxon>ecological metagenomes</taxon>
    </lineage>
</organism>
<dbReference type="GO" id="GO:0016020">
    <property type="term" value="C:membrane"/>
    <property type="evidence" value="ECO:0007669"/>
    <property type="project" value="UniProtKB-SubCell"/>
</dbReference>
<accession>A0A0F9G9I2</accession>
<proteinExistence type="predicted"/>
<dbReference type="InterPro" id="IPR001204">
    <property type="entry name" value="Phos_transporter"/>
</dbReference>
<evidence type="ECO:0000256" key="4">
    <source>
        <dbReference type="ARBA" id="ARBA00022989"/>
    </source>
</evidence>
<comment type="caution">
    <text evidence="7">The sequence shown here is derived from an EMBL/GenBank/DDBJ whole genome shotgun (WGS) entry which is preliminary data.</text>
</comment>
<comment type="subcellular location">
    <subcellularLocation>
        <location evidence="1">Membrane</location>
        <topology evidence="1">Multi-pass membrane protein</topology>
    </subcellularLocation>
</comment>
<feature type="non-terminal residue" evidence="7">
    <location>
        <position position="1"/>
    </location>
</feature>
<dbReference type="PANTHER" id="PTHR11101">
    <property type="entry name" value="PHOSPHATE TRANSPORTER"/>
    <property type="match status" value="1"/>
</dbReference>
<name>A0A0F9G9I2_9ZZZZ</name>
<evidence type="ECO:0000256" key="2">
    <source>
        <dbReference type="ARBA" id="ARBA00022448"/>
    </source>
</evidence>
<dbReference type="AlphaFoldDB" id="A0A0F9G9I2"/>
<gene>
    <name evidence="7" type="ORF">LCGC14_2147330</name>
</gene>
<keyword evidence="4 6" id="KW-1133">Transmembrane helix</keyword>